<dbReference type="Gene3D" id="1.20.1280.50">
    <property type="match status" value="1"/>
</dbReference>
<sequence>MALTHPDGTHHERLLYEESELLHRLSSIRQQLNHLTPISKLPPEILSHVFSFCVTHPYSRTLAKNTLAFTQACRTWRTLALSTSKLWSTIDICHARHAELCLSRSGGASLSVIAPISVMAFERPGSLVGARNRIRKIDVVMFPESMLRLFKQMIMGLDSKESHDEVVLGSSSSLGMGTNATSTLVLENLTQLNLRLPSIVERADLSFLRIPSIQKLSLDSVNLDWMSIADDIRNRNRGLKALSLSTLTISMHELIALIEQSEEVFLEDLHVPDYEDGIYGVSPLSLRTMTIVSKNQAFVDALLSRLTLPSTTEVVLRYRDIRVSGAQAQARAALAAAIKDGAGHWSVQYGVSSDVMAMLGYPFPVTG</sequence>
<proteinExistence type="predicted"/>
<organism evidence="2 3">
    <name type="scientific">Marasmius tenuissimus</name>
    <dbReference type="NCBI Taxonomy" id="585030"/>
    <lineage>
        <taxon>Eukaryota</taxon>
        <taxon>Fungi</taxon>
        <taxon>Dikarya</taxon>
        <taxon>Basidiomycota</taxon>
        <taxon>Agaricomycotina</taxon>
        <taxon>Agaricomycetes</taxon>
        <taxon>Agaricomycetidae</taxon>
        <taxon>Agaricales</taxon>
        <taxon>Marasmiineae</taxon>
        <taxon>Marasmiaceae</taxon>
        <taxon>Marasmius</taxon>
    </lineage>
</organism>
<dbReference type="Proteomes" id="UP001437256">
    <property type="component" value="Unassembled WGS sequence"/>
</dbReference>
<dbReference type="EMBL" id="JBBXMP010000059">
    <property type="protein sequence ID" value="KAL0064612.1"/>
    <property type="molecule type" value="Genomic_DNA"/>
</dbReference>
<evidence type="ECO:0000259" key="1">
    <source>
        <dbReference type="Pfam" id="PF12937"/>
    </source>
</evidence>
<reference evidence="2 3" key="1">
    <citation type="submission" date="2024-05" db="EMBL/GenBank/DDBJ databases">
        <title>A draft genome resource for the thread blight pathogen Marasmius tenuissimus strain MS-2.</title>
        <authorList>
            <person name="Yulfo-Soto G.E."/>
            <person name="Baruah I.K."/>
            <person name="Amoako-Attah I."/>
            <person name="Bukari Y."/>
            <person name="Meinhardt L.W."/>
            <person name="Bailey B.A."/>
            <person name="Cohen S.P."/>
        </authorList>
    </citation>
    <scope>NUCLEOTIDE SEQUENCE [LARGE SCALE GENOMIC DNA]</scope>
    <source>
        <strain evidence="2 3">MS-2</strain>
    </source>
</reference>
<gene>
    <name evidence="2" type="ORF">AAF712_008438</name>
</gene>
<dbReference type="Pfam" id="PF12937">
    <property type="entry name" value="F-box-like"/>
    <property type="match status" value="1"/>
</dbReference>
<evidence type="ECO:0000313" key="2">
    <source>
        <dbReference type="EMBL" id="KAL0064612.1"/>
    </source>
</evidence>
<keyword evidence="3" id="KW-1185">Reference proteome</keyword>
<dbReference type="InterPro" id="IPR036047">
    <property type="entry name" value="F-box-like_dom_sf"/>
</dbReference>
<dbReference type="InterPro" id="IPR001810">
    <property type="entry name" value="F-box_dom"/>
</dbReference>
<evidence type="ECO:0000313" key="3">
    <source>
        <dbReference type="Proteomes" id="UP001437256"/>
    </source>
</evidence>
<name>A0ABR2ZU72_9AGAR</name>
<comment type="caution">
    <text evidence="2">The sequence shown here is derived from an EMBL/GenBank/DDBJ whole genome shotgun (WGS) entry which is preliminary data.</text>
</comment>
<protein>
    <recommendedName>
        <fullName evidence="1">F-box domain-containing protein</fullName>
    </recommendedName>
</protein>
<accession>A0ABR2ZU72</accession>
<feature type="domain" description="F-box" evidence="1">
    <location>
        <begin position="38"/>
        <end position="92"/>
    </location>
</feature>
<dbReference type="SUPFAM" id="SSF81383">
    <property type="entry name" value="F-box domain"/>
    <property type="match status" value="1"/>
</dbReference>